<keyword evidence="2" id="KW-1185">Reference proteome</keyword>
<sequence>MLRSGAALQLSASRTGQSGLQDCVKVVKASDHIQPNNVSQPDFIHAFLNIHDLADFKIHWTAAARVVLPPSTMTIKSLLPTLTWKMELHLALSGRQKYCTPLDWCLTPWEFNTSARYGVHSSSEKLVFHKLENGTSTVPQVGLFSEDAQLHEAIVLQPKQKFPYTQHQGENGDISLCFIGPNGEHTGLNLCRLKIWAAAIPSTIATPPHISSHISITFSMPMLPLPGHRLELCACHSDFAEALRINITDGEAPLMELKLTPDIIPNVPAAWLCDINGVIKGRILKFQVYSTWNI</sequence>
<organism evidence="1 2">
    <name type="scientific">Athelia psychrophila</name>
    <dbReference type="NCBI Taxonomy" id="1759441"/>
    <lineage>
        <taxon>Eukaryota</taxon>
        <taxon>Fungi</taxon>
        <taxon>Dikarya</taxon>
        <taxon>Basidiomycota</taxon>
        <taxon>Agaricomycotina</taxon>
        <taxon>Agaricomycetes</taxon>
        <taxon>Agaricomycetidae</taxon>
        <taxon>Atheliales</taxon>
        <taxon>Atheliaceae</taxon>
        <taxon>Athelia</taxon>
    </lineage>
</organism>
<evidence type="ECO:0000313" key="2">
    <source>
        <dbReference type="Proteomes" id="UP000076532"/>
    </source>
</evidence>
<dbReference type="Proteomes" id="UP000076532">
    <property type="component" value="Unassembled WGS sequence"/>
</dbReference>
<proteinExistence type="predicted"/>
<name>A0A166QD35_9AGAM</name>
<dbReference type="EMBL" id="KV417511">
    <property type="protein sequence ID" value="KZP27012.1"/>
    <property type="molecule type" value="Genomic_DNA"/>
</dbReference>
<dbReference type="OrthoDB" id="3252992at2759"/>
<gene>
    <name evidence="1" type="ORF">FIBSPDRAFT_886905</name>
</gene>
<accession>A0A166QD35</accession>
<protein>
    <submittedName>
        <fullName evidence="1">Uncharacterized protein</fullName>
    </submittedName>
</protein>
<dbReference type="AlphaFoldDB" id="A0A166QD35"/>
<reference evidence="1 2" key="1">
    <citation type="journal article" date="2016" name="Mol. Biol. Evol.">
        <title>Comparative Genomics of Early-Diverging Mushroom-Forming Fungi Provides Insights into the Origins of Lignocellulose Decay Capabilities.</title>
        <authorList>
            <person name="Nagy L.G."/>
            <person name="Riley R."/>
            <person name="Tritt A."/>
            <person name="Adam C."/>
            <person name="Daum C."/>
            <person name="Floudas D."/>
            <person name="Sun H."/>
            <person name="Yadav J.S."/>
            <person name="Pangilinan J."/>
            <person name="Larsson K.H."/>
            <person name="Matsuura K."/>
            <person name="Barry K."/>
            <person name="Labutti K."/>
            <person name="Kuo R."/>
            <person name="Ohm R.A."/>
            <person name="Bhattacharya S.S."/>
            <person name="Shirouzu T."/>
            <person name="Yoshinaga Y."/>
            <person name="Martin F.M."/>
            <person name="Grigoriev I.V."/>
            <person name="Hibbett D.S."/>
        </authorList>
    </citation>
    <scope>NUCLEOTIDE SEQUENCE [LARGE SCALE GENOMIC DNA]</scope>
    <source>
        <strain evidence="1 2">CBS 109695</strain>
    </source>
</reference>
<evidence type="ECO:0000313" key="1">
    <source>
        <dbReference type="EMBL" id="KZP27012.1"/>
    </source>
</evidence>